<dbReference type="PANTHER" id="PTHR34220">
    <property type="entry name" value="SENSOR HISTIDINE KINASE YPDA"/>
    <property type="match status" value="1"/>
</dbReference>
<evidence type="ECO:0000256" key="10">
    <source>
        <dbReference type="ARBA" id="ARBA00022840"/>
    </source>
</evidence>
<comment type="catalytic activity">
    <reaction evidence="1">
        <text>ATP + protein L-histidine = ADP + protein N-phospho-L-histidine.</text>
        <dbReference type="EC" id="2.7.13.3"/>
    </reaction>
</comment>
<evidence type="ECO:0000313" key="18">
    <source>
        <dbReference type="Proteomes" id="UP000247523"/>
    </source>
</evidence>
<evidence type="ECO:0000256" key="8">
    <source>
        <dbReference type="ARBA" id="ARBA00022741"/>
    </source>
</evidence>
<protein>
    <recommendedName>
        <fullName evidence="3">histidine kinase</fullName>
        <ecNumber evidence="3">2.7.13.3</ecNumber>
    </recommendedName>
</protein>
<comment type="caution">
    <text evidence="17">The sequence shown here is derived from an EMBL/GenBank/DDBJ whole genome shotgun (WGS) entry which is preliminary data.</text>
</comment>
<proteinExistence type="predicted"/>
<dbReference type="SUPFAM" id="SSF158472">
    <property type="entry name" value="HAMP domain-like"/>
    <property type="match status" value="1"/>
</dbReference>
<dbReference type="Proteomes" id="UP000247523">
    <property type="component" value="Unassembled WGS sequence"/>
</dbReference>
<dbReference type="Pfam" id="PF00672">
    <property type="entry name" value="HAMP"/>
    <property type="match status" value="1"/>
</dbReference>
<dbReference type="Gene3D" id="3.30.565.10">
    <property type="entry name" value="Histidine kinase-like ATPase, C-terminal domain"/>
    <property type="match status" value="1"/>
</dbReference>
<evidence type="ECO:0000313" key="17">
    <source>
        <dbReference type="EMBL" id="PXV87764.1"/>
    </source>
</evidence>
<name>A0A318EJB2_9FIRM</name>
<keyword evidence="8" id="KW-0547">Nucleotide-binding</keyword>
<dbReference type="Pfam" id="PF02518">
    <property type="entry name" value="HATPase_c"/>
    <property type="match status" value="1"/>
</dbReference>
<keyword evidence="7 14" id="KW-0812">Transmembrane</keyword>
<gene>
    <name evidence="17" type="ORF">C8E03_10954</name>
</gene>
<reference evidence="17 18" key="1">
    <citation type="submission" date="2018-05" db="EMBL/GenBank/DDBJ databases">
        <title>Genomic Encyclopedia of Type Strains, Phase IV (KMG-IV): sequencing the most valuable type-strain genomes for metagenomic binning, comparative biology and taxonomic classification.</title>
        <authorList>
            <person name="Goeker M."/>
        </authorList>
    </citation>
    <scope>NUCLEOTIDE SEQUENCE [LARGE SCALE GENOMIC DNA]</scope>
    <source>
        <strain evidence="17 18">DSM 28816</strain>
    </source>
</reference>
<dbReference type="InterPro" id="IPR033479">
    <property type="entry name" value="dCache_1"/>
</dbReference>
<dbReference type="PANTHER" id="PTHR34220:SF11">
    <property type="entry name" value="SENSOR PROTEIN KINASE HPTS"/>
    <property type="match status" value="1"/>
</dbReference>
<dbReference type="Gene3D" id="1.10.8.500">
    <property type="entry name" value="HAMP domain in histidine kinase"/>
    <property type="match status" value="1"/>
</dbReference>
<dbReference type="Pfam" id="PF02743">
    <property type="entry name" value="dCache_1"/>
    <property type="match status" value="1"/>
</dbReference>
<dbReference type="InterPro" id="IPR005467">
    <property type="entry name" value="His_kinase_dom"/>
</dbReference>
<evidence type="ECO:0000256" key="11">
    <source>
        <dbReference type="ARBA" id="ARBA00022989"/>
    </source>
</evidence>
<dbReference type="InterPro" id="IPR003594">
    <property type="entry name" value="HATPase_dom"/>
</dbReference>
<comment type="subcellular location">
    <subcellularLocation>
        <location evidence="2">Cell membrane</location>
        <topology evidence="2">Multi-pass membrane protein</topology>
    </subcellularLocation>
</comment>
<dbReference type="GO" id="GO:0005886">
    <property type="term" value="C:plasma membrane"/>
    <property type="evidence" value="ECO:0007669"/>
    <property type="project" value="UniProtKB-SubCell"/>
</dbReference>
<dbReference type="EMBL" id="QICS01000009">
    <property type="protein sequence ID" value="PXV87764.1"/>
    <property type="molecule type" value="Genomic_DNA"/>
</dbReference>
<evidence type="ECO:0000256" key="3">
    <source>
        <dbReference type="ARBA" id="ARBA00012438"/>
    </source>
</evidence>
<dbReference type="AlphaFoldDB" id="A0A318EJB2"/>
<evidence type="ECO:0000256" key="12">
    <source>
        <dbReference type="ARBA" id="ARBA00023012"/>
    </source>
</evidence>
<evidence type="ECO:0000256" key="9">
    <source>
        <dbReference type="ARBA" id="ARBA00022777"/>
    </source>
</evidence>
<keyword evidence="11 14" id="KW-1133">Transmembrane helix</keyword>
<dbReference type="SMART" id="SM00304">
    <property type="entry name" value="HAMP"/>
    <property type="match status" value="1"/>
</dbReference>
<dbReference type="GO" id="GO:0005524">
    <property type="term" value="F:ATP binding"/>
    <property type="evidence" value="ECO:0007669"/>
    <property type="project" value="UniProtKB-KW"/>
</dbReference>
<keyword evidence="13 14" id="KW-0472">Membrane</keyword>
<evidence type="ECO:0000256" key="5">
    <source>
        <dbReference type="ARBA" id="ARBA00022553"/>
    </source>
</evidence>
<evidence type="ECO:0000259" key="16">
    <source>
        <dbReference type="PROSITE" id="PS50885"/>
    </source>
</evidence>
<keyword evidence="10" id="KW-0067">ATP-binding</keyword>
<dbReference type="CDD" id="cd06225">
    <property type="entry name" value="HAMP"/>
    <property type="match status" value="1"/>
</dbReference>
<evidence type="ECO:0000256" key="14">
    <source>
        <dbReference type="SAM" id="Phobius"/>
    </source>
</evidence>
<dbReference type="InterPro" id="IPR050640">
    <property type="entry name" value="Bact_2-comp_sensor_kinase"/>
</dbReference>
<feature type="transmembrane region" description="Helical" evidence="14">
    <location>
        <begin position="303"/>
        <end position="323"/>
    </location>
</feature>
<dbReference type="PROSITE" id="PS50885">
    <property type="entry name" value="HAMP"/>
    <property type="match status" value="1"/>
</dbReference>
<keyword evidence="12" id="KW-0902">Two-component regulatory system</keyword>
<dbReference type="RefSeq" id="WP_110291508.1">
    <property type="nucleotide sequence ID" value="NZ_QICS01000009.1"/>
</dbReference>
<dbReference type="GO" id="GO:0000155">
    <property type="term" value="F:phosphorelay sensor kinase activity"/>
    <property type="evidence" value="ECO:0007669"/>
    <property type="project" value="InterPro"/>
</dbReference>
<dbReference type="InterPro" id="IPR010559">
    <property type="entry name" value="Sig_transdc_His_kin_internal"/>
</dbReference>
<evidence type="ECO:0000256" key="6">
    <source>
        <dbReference type="ARBA" id="ARBA00022679"/>
    </source>
</evidence>
<evidence type="ECO:0000256" key="2">
    <source>
        <dbReference type="ARBA" id="ARBA00004651"/>
    </source>
</evidence>
<evidence type="ECO:0000256" key="7">
    <source>
        <dbReference type="ARBA" id="ARBA00022692"/>
    </source>
</evidence>
<feature type="transmembrane region" description="Helical" evidence="14">
    <location>
        <begin position="12"/>
        <end position="35"/>
    </location>
</feature>
<accession>A0A318EJB2</accession>
<dbReference type="EC" id="2.7.13.3" evidence="3"/>
<keyword evidence="9 17" id="KW-0418">Kinase</keyword>
<dbReference type="InterPro" id="IPR003660">
    <property type="entry name" value="HAMP_dom"/>
</dbReference>
<dbReference type="InterPro" id="IPR036890">
    <property type="entry name" value="HATPase_C_sf"/>
</dbReference>
<evidence type="ECO:0000256" key="4">
    <source>
        <dbReference type="ARBA" id="ARBA00022475"/>
    </source>
</evidence>
<keyword evidence="4" id="KW-1003">Cell membrane</keyword>
<sequence length="600" mass="69620">MKKRAQKNKSMFLHLTIAFMLIGLLPLVIIGSIFVKRYSDNIKDLIISNASSQSLYISKNIESMLSELDETLRYPYDYNSDEYTYFYQLLKDESLTSAQLANKIETVLNTMLYMDTYIEGVRFIDNNNKLYCIYRDPTKSIYGKVMLMDKLQSDNTNIYKKLQFFATYAESKYYYPSKQYDFTVARFYMDTSTVAAANNTVLGTVYLDVNINKILSFIKDIQLYEESKFYIVDKNSGSYIYSADYEDYGTTFDDRKEINTKSDQNYIQKQDCFIVYQDISNSPWMVVTKIYNKDIYKIYKVNIVYFSIILICTSTLLIIINLLSSRKISKPARELKNVMVEIENGNLDIRAQNCSKDEMGFLADGLNNMMDNLQNYIKKVYVAELRQKEAQLNALKTQISPHYLYNTLDVIRMTALANHDEKTALMLDSLSSQLQYLIGQSSDMVLLSKELENIREYLVIVKIRYENHLDLEINVNKEDMELYVMKLLLQPIVENSVKHGFVNKRDVGKISIKAIRKTDYLEITVMDDGIGMSEEKLQEINALLASERIGHKTEDGWSGIGLKNVYDRIKNNYGDAYGFEITSCEKLGTIVRYKLPIRLT</sequence>
<dbReference type="PROSITE" id="PS50109">
    <property type="entry name" value="HIS_KIN"/>
    <property type="match status" value="1"/>
</dbReference>
<dbReference type="SMART" id="SM00387">
    <property type="entry name" value="HATPase_c"/>
    <property type="match status" value="1"/>
</dbReference>
<evidence type="ECO:0000256" key="13">
    <source>
        <dbReference type="ARBA" id="ARBA00023136"/>
    </source>
</evidence>
<dbReference type="Gene3D" id="3.30.450.20">
    <property type="entry name" value="PAS domain"/>
    <property type="match status" value="1"/>
</dbReference>
<feature type="domain" description="HAMP" evidence="16">
    <location>
        <begin position="326"/>
        <end position="378"/>
    </location>
</feature>
<evidence type="ECO:0000259" key="15">
    <source>
        <dbReference type="PROSITE" id="PS50109"/>
    </source>
</evidence>
<evidence type="ECO:0000256" key="1">
    <source>
        <dbReference type="ARBA" id="ARBA00000085"/>
    </source>
</evidence>
<keyword evidence="6" id="KW-0808">Transferase</keyword>
<feature type="domain" description="Histidine kinase" evidence="15">
    <location>
        <begin position="399"/>
        <end position="599"/>
    </location>
</feature>
<organism evidence="17 18">
    <name type="scientific">Lachnotalea glycerini</name>
    <dbReference type="NCBI Taxonomy" id="1763509"/>
    <lineage>
        <taxon>Bacteria</taxon>
        <taxon>Bacillati</taxon>
        <taxon>Bacillota</taxon>
        <taxon>Clostridia</taxon>
        <taxon>Lachnospirales</taxon>
        <taxon>Lachnospiraceae</taxon>
        <taxon>Lachnotalea</taxon>
    </lineage>
</organism>
<dbReference type="Pfam" id="PF06580">
    <property type="entry name" value="His_kinase"/>
    <property type="match status" value="1"/>
</dbReference>
<keyword evidence="5" id="KW-0597">Phosphoprotein</keyword>
<dbReference type="SUPFAM" id="SSF55874">
    <property type="entry name" value="ATPase domain of HSP90 chaperone/DNA topoisomerase II/histidine kinase"/>
    <property type="match status" value="1"/>
</dbReference>